<evidence type="ECO:0000313" key="10">
    <source>
        <dbReference type="EMBL" id="GEO10069.1"/>
    </source>
</evidence>
<comment type="cofactor">
    <cofactor evidence="1">
        <name>Zn(2+)</name>
        <dbReference type="ChEBI" id="CHEBI:29105"/>
    </cofactor>
</comment>
<comment type="similarity">
    <text evidence="2">Belongs to the peptidase M13 family.</text>
</comment>
<keyword evidence="7" id="KW-0482">Metalloprotease</keyword>
<dbReference type="AlphaFoldDB" id="A0A512BDN5"/>
<dbReference type="Proteomes" id="UP000321513">
    <property type="component" value="Unassembled WGS sequence"/>
</dbReference>
<keyword evidence="4" id="KW-0479">Metal-binding</keyword>
<organism evidence="10 11">
    <name type="scientific">Segetibacter aerophilus</name>
    <dbReference type="NCBI Taxonomy" id="670293"/>
    <lineage>
        <taxon>Bacteria</taxon>
        <taxon>Pseudomonadati</taxon>
        <taxon>Bacteroidota</taxon>
        <taxon>Chitinophagia</taxon>
        <taxon>Chitinophagales</taxon>
        <taxon>Chitinophagaceae</taxon>
        <taxon>Segetibacter</taxon>
    </lineage>
</organism>
<sequence length="676" mass="77591">MKRNLLLLTAFTIACVACNNDSDKINQPDFLAKNIDSTVNPADDFFAYAEGTWLKNTPIPEEESSWGIGNLVQEEIYNRLRKINEDATIKSSTSGVEQKIGDFWYSGMDTLSLEKQGLQPLKADFDEINAIQSTKDLVNVTASFHNKGIDVLFSDYVSQDDKNSEVYAYQMSQGGLGMPNRDYYFNTDARTEGVRKAYNTYLVQTFMQLGNDSGTAVKNAKGVYDLEMRLAKSSRKLADLRDPYKNYNKMDVKALSNLSSNIDWVNYFKNINAKKIDSVIVGQPEFYSTLNREIQSTPIEDWKNYLRFHVVESSAPFLDKKTYANYFNYRKSLSGAAIPRPRWKRVLDAEENAMGEALGQIFVKEYFNEDAKKRYTDLVENIRDAYKDRIRKLAWMSDSTKEKAIHKLDKITKKVGYPDKWKDFSDLKIDRGPFVLNMERSSVWWHNYMMNKLGKPVDRDEWNMTPQTWNAYYNPSNNEIVLPAGIFAVPGMRDPDLDDAFVYGYAGASTIGHEITHGFDDQGRQYDENGNLHDWWAPSDAKQFKERAQKIIQEYNQFNPVDTLHINGDATQGENIADLGGVLLGLDAFKKTETYKNGKKIGGLTPLQKYFLGYSYSWMFQIRKERLANQVMTDVHSPAKERVNGPVVNVPEFYEAFNVKPGNKMYRPDSLRVNIW</sequence>
<reference evidence="10 11" key="1">
    <citation type="submission" date="2019-07" db="EMBL/GenBank/DDBJ databases">
        <title>Whole genome shotgun sequence of Segetibacter aerophilus NBRC 106135.</title>
        <authorList>
            <person name="Hosoyama A."/>
            <person name="Uohara A."/>
            <person name="Ohji S."/>
            <person name="Ichikawa N."/>
        </authorList>
    </citation>
    <scope>NUCLEOTIDE SEQUENCE [LARGE SCALE GENOMIC DNA]</scope>
    <source>
        <strain evidence="10 11">NBRC 106135</strain>
    </source>
</reference>
<dbReference type="PROSITE" id="PS51257">
    <property type="entry name" value="PROKAR_LIPOPROTEIN"/>
    <property type="match status" value="1"/>
</dbReference>
<feature type="domain" description="Peptidase M13 N-terminal" evidence="9">
    <location>
        <begin position="41"/>
        <end position="418"/>
    </location>
</feature>
<dbReference type="InterPro" id="IPR042089">
    <property type="entry name" value="Peptidase_M13_dom_2"/>
</dbReference>
<dbReference type="GO" id="GO:0005886">
    <property type="term" value="C:plasma membrane"/>
    <property type="evidence" value="ECO:0007669"/>
    <property type="project" value="TreeGrafter"/>
</dbReference>
<proteinExistence type="inferred from homology"/>
<dbReference type="PROSITE" id="PS51885">
    <property type="entry name" value="NEPRILYSIN"/>
    <property type="match status" value="1"/>
</dbReference>
<dbReference type="GO" id="GO:0046872">
    <property type="term" value="F:metal ion binding"/>
    <property type="evidence" value="ECO:0007669"/>
    <property type="project" value="UniProtKB-KW"/>
</dbReference>
<dbReference type="OrthoDB" id="9775677at2"/>
<dbReference type="Gene3D" id="1.10.1380.10">
    <property type="entry name" value="Neutral endopeptidase , domain2"/>
    <property type="match status" value="1"/>
</dbReference>
<dbReference type="CDD" id="cd08662">
    <property type="entry name" value="M13"/>
    <property type="match status" value="1"/>
</dbReference>
<evidence type="ECO:0000313" key="11">
    <source>
        <dbReference type="Proteomes" id="UP000321513"/>
    </source>
</evidence>
<dbReference type="PRINTS" id="PR00786">
    <property type="entry name" value="NEPRILYSIN"/>
</dbReference>
<evidence type="ECO:0000256" key="1">
    <source>
        <dbReference type="ARBA" id="ARBA00001947"/>
    </source>
</evidence>
<dbReference type="GO" id="GO:0004222">
    <property type="term" value="F:metalloendopeptidase activity"/>
    <property type="evidence" value="ECO:0007669"/>
    <property type="project" value="InterPro"/>
</dbReference>
<evidence type="ECO:0000256" key="3">
    <source>
        <dbReference type="ARBA" id="ARBA00022670"/>
    </source>
</evidence>
<gene>
    <name evidence="10" type="primary">pepO</name>
    <name evidence="10" type="ORF">SAE01_25650</name>
</gene>
<dbReference type="InterPro" id="IPR000718">
    <property type="entry name" value="Peptidase_M13"/>
</dbReference>
<dbReference type="GO" id="GO:0016485">
    <property type="term" value="P:protein processing"/>
    <property type="evidence" value="ECO:0007669"/>
    <property type="project" value="TreeGrafter"/>
</dbReference>
<keyword evidence="5" id="KW-0378">Hydrolase</keyword>
<evidence type="ECO:0000256" key="6">
    <source>
        <dbReference type="ARBA" id="ARBA00022833"/>
    </source>
</evidence>
<dbReference type="Pfam" id="PF01431">
    <property type="entry name" value="Peptidase_M13"/>
    <property type="match status" value="1"/>
</dbReference>
<dbReference type="Gene3D" id="3.40.390.10">
    <property type="entry name" value="Collagenase (Catalytic Domain)"/>
    <property type="match status" value="1"/>
</dbReference>
<dbReference type="RefSeq" id="WP_147204185.1">
    <property type="nucleotide sequence ID" value="NZ_BJYT01000009.1"/>
</dbReference>
<name>A0A512BDN5_9BACT</name>
<dbReference type="SUPFAM" id="SSF55486">
    <property type="entry name" value="Metalloproteases ('zincins'), catalytic domain"/>
    <property type="match status" value="1"/>
</dbReference>
<evidence type="ECO:0000259" key="9">
    <source>
        <dbReference type="Pfam" id="PF05649"/>
    </source>
</evidence>
<keyword evidence="3" id="KW-0645">Protease</keyword>
<dbReference type="PANTHER" id="PTHR11733:SF167">
    <property type="entry name" value="FI17812P1-RELATED"/>
    <property type="match status" value="1"/>
</dbReference>
<comment type="caution">
    <text evidence="10">The sequence shown here is derived from an EMBL/GenBank/DDBJ whole genome shotgun (WGS) entry which is preliminary data.</text>
</comment>
<dbReference type="Pfam" id="PF05649">
    <property type="entry name" value="Peptidase_M13_N"/>
    <property type="match status" value="1"/>
</dbReference>
<dbReference type="InterPro" id="IPR008753">
    <property type="entry name" value="Peptidase_M13_N"/>
</dbReference>
<dbReference type="InterPro" id="IPR018497">
    <property type="entry name" value="Peptidase_M13_C"/>
</dbReference>
<dbReference type="EMBL" id="BJYT01000009">
    <property type="protein sequence ID" value="GEO10069.1"/>
    <property type="molecule type" value="Genomic_DNA"/>
</dbReference>
<feature type="domain" description="Peptidase M13 C-terminal" evidence="8">
    <location>
        <begin position="470"/>
        <end position="670"/>
    </location>
</feature>
<dbReference type="PANTHER" id="PTHR11733">
    <property type="entry name" value="ZINC METALLOPROTEASE FAMILY M13 NEPRILYSIN-RELATED"/>
    <property type="match status" value="1"/>
</dbReference>
<dbReference type="InterPro" id="IPR024079">
    <property type="entry name" value="MetalloPept_cat_dom_sf"/>
</dbReference>
<keyword evidence="6" id="KW-0862">Zinc</keyword>
<accession>A0A512BDN5</accession>
<evidence type="ECO:0000259" key="8">
    <source>
        <dbReference type="Pfam" id="PF01431"/>
    </source>
</evidence>
<evidence type="ECO:0000256" key="2">
    <source>
        <dbReference type="ARBA" id="ARBA00007357"/>
    </source>
</evidence>
<protein>
    <submittedName>
        <fullName evidence="10">Metallopeptidase</fullName>
    </submittedName>
</protein>
<evidence type="ECO:0000256" key="4">
    <source>
        <dbReference type="ARBA" id="ARBA00022723"/>
    </source>
</evidence>
<evidence type="ECO:0000256" key="5">
    <source>
        <dbReference type="ARBA" id="ARBA00022801"/>
    </source>
</evidence>
<keyword evidence="11" id="KW-1185">Reference proteome</keyword>
<evidence type="ECO:0000256" key="7">
    <source>
        <dbReference type="ARBA" id="ARBA00023049"/>
    </source>
</evidence>